<feature type="domain" description="Mce/MlaD" evidence="3">
    <location>
        <begin position="35"/>
        <end position="113"/>
    </location>
</feature>
<dbReference type="AlphaFoldDB" id="A0AAW9DS69"/>
<dbReference type="Proteomes" id="UP001279553">
    <property type="component" value="Unassembled WGS sequence"/>
</dbReference>
<keyword evidence="2" id="KW-0812">Transmembrane</keyword>
<evidence type="ECO:0000256" key="2">
    <source>
        <dbReference type="SAM" id="Phobius"/>
    </source>
</evidence>
<reference evidence="4 5" key="1">
    <citation type="submission" date="2023-11" db="EMBL/GenBank/DDBJ databases">
        <title>MicrobeMod: A computational toolkit for identifying prokaryotic methylation and restriction-modification with nanopore sequencing.</title>
        <authorList>
            <person name="Crits-Christoph A."/>
            <person name="Kang S.C."/>
            <person name="Lee H."/>
            <person name="Ostrov N."/>
        </authorList>
    </citation>
    <scope>NUCLEOTIDE SEQUENCE [LARGE SCALE GENOMIC DNA]</scope>
    <source>
        <strain evidence="4 5">DSMZ 700</strain>
    </source>
</reference>
<dbReference type="PANTHER" id="PTHR33371:SF4">
    <property type="entry name" value="INTERMEMBRANE PHOSPHOLIPID TRANSPORT SYSTEM BINDING PROTEIN MLAD"/>
    <property type="match status" value="1"/>
</dbReference>
<name>A0AAW9DS69_ACIAO</name>
<feature type="transmembrane region" description="Helical" evidence="2">
    <location>
        <begin position="7"/>
        <end position="26"/>
    </location>
</feature>
<dbReference type="GO" id="GO:0015914">
    <property type="term" value="P:phospholipid transport"/>
    <property type="evidence" value="ECO:0007669"/>
    <property type="project" value="InterPro"/>
</dbReference>
<dbReference type="PANTHER" id="PTHR33371">
    <property type="entry name" value="INTERMEMBRANE PHOSPHOLIPID TRANSPORT SYSTEM BINDING PROTEIN MLAD-RELATED"/>
    <property type="match status" value="1"/>
</dbReference>
<keyword evidence="5" id="KW-1185">Reference proteome</keyword>
<accession>A0AAW9DS69</accession>
<dbReference type="RefSeq" id="WP_319614781.1">
    <property type="nucleotide sequence ID" value="NZ_JAWXYB010000018.1"/>
</dbReference>
<dbReference type="Pfam" id="PF02470">
    <property type="entry name" value="MlaD"/>
    <property type="match status" value="1"/>
</dbReference>
<keyword evidence="2" id="KW-1133">Transmembrane helix</keyword>
<keyword evidence="2" id="KW-0472">Membrane</keyword>
<evidence type="ECO:0000313" key="5">
    <source>
        <dbReference type="Proteomes" id="UP001279553"/>
    </source>
</evidence>
<sequence>MQRRLSEVIAGLAVIVVAVAFLVFAFSRTHTTATNGYVLHAQFGSIGPLKVGSPVKIAGVTVGHVEKTTLNQQTYAAIVDFMIDPAVKIPKDSSAAIESASLLGGDYLSIAPGGSDTMLKPGGQIVVTQSAINIESLLGKFVFSAANFASSTAKGAAGKSGGAATDPAAGAGGKTALPGLTGPAKSP</sequence>
<dbReference type="NCBIfam" id="TIGR04430">
    <property type="entry name" value="OM_asym_MlaD"/>
    <property type="match status" value="1"/>
</dbReference>
<proteinExistence type="predicted"/>
<evidence type="ECO:0000259" key="3">
    <source>
        <dbReference type="Pfam" id="PF02470"/>
    </source>
</evidence>
<dbReference type="InterPro" id="IPR030970">
    <property type="entry name" value="ABC_MlaD"/>
</dbReference>
<dbReference type="EMBL" id="JAWXYB010000018">
    <property type="protein sequence ID" value="MDX5931903.1"/>
    <property type="molecule type" value="Genomic_DNA"/>
</dbReference>
<feature type="region of interest" description="Disordered" evidence="1">
    <location>
        <begin position="155"/>
        <end position="187"/>
    </location>
</feature>
<dbReference type="InterPro" id="IPR052336">
    <property type="entry name" value="MlaD_Phospholipid_Transporter"/>
</dbReference>
<evidence type="ECO:0000313" key="4">
    <source>
        <dbReference type="EMBL" id="MDX5931903.1"/>
    </source>
</evidence>
<protein>
    <submittedName>
        <fullName evidence="4">Outer membrane lipid asymmetry maintenance protein MlaD</fullName>
    </submittedName>
</protein>
<organism evidence="4 5">
    <name type="scientific">Acidiphilium acidophilum</name>
    <name type="common">Thiobacillus acidophilus</name>
    <dbReference type="NCBI Taxonomy" id="76588"/>
    <lineage>
        <taxon>Bacteria</taxon>
        <taxon>Pseudomonadati</taxon>
        <taxon>Pseudomonadota</taxon>
        <taxon>Alphaproteobacteria</taxon>
        <taxon>Acetobacterales</taxon>
        <taxon>Acidocellaceae</taxon>
        <taxon>Acidiphilium</taxon>
    </lineage>
</organism>
<gene>
    <name evidence="4" type="primary">mlaD</name>
    <name evidence="4" type="ORF">SIL87_14140</name>
</gene>
<evidence type="ECO:0000256" key="1">
    <source>
        <dbReference type="SAM" id="MobiDB-lite"/>
    </source>
</evidence>
<dbReference type="InterPro" id="IPR003399">
    <property type="entry name" value="Mce/MlaD"/>
</dbReference>
<comment type="caution">
    <text evidence="4">The sequence shown here is derived from an EMBL/GenBank/DDBJ whole genome shotgun (WGS) entry which is preliminary data.</text>
</comment>
<feature type="compositionally biased region" description="Low complexity" evidence="1">
    <location>
        <begin position="155"/>
        <end position="169"/>
    </location>
</feature>